<dbReference type="Proteomes" id="UP000827892">
    <property type="component" value="Chromosome III"/>
</dbReference>
<gene>
    <name evidence="2" type="ORF">L3Y34_001545</name>
    <name evidence="3" type="ORF">L5515_004400</name>
</gene>
<evidence type="ECO:0000313" key="4">
    <source>
        <dbReference type="Proteomes" id="UP000827892"/>
    </source>
</evidence>
<keyword evidence="5" id="KW-1185">Reference proteome</keyword>
<organism evidence="3 5">
    <name type="scientific">Caenorhabditis briggsae</name>
    <dbReference type="NCBI Taxonomy" id="6238"/>
    <lineage>
        <taxon>Eukaryota</taxon>
        <taxon>Metazoa</taxon>
        <taxon>Ecdysozoa</taxon>
        <taxon>Nematoda</taxon>
        <taxon>Chromadorea</taxon>
        <taxon>Rhabditida</taxon>
        <taxon>Rhabditina</taxon>
        <taxon>Rhabditomorpha</taxon>
        <taxon>Rhabditoidea</taxon>
        <taxon>Rhabditidae</taxon>
        <taxon>Peloderinae</taxon>
        <taxon>Caenorhabditis</taxon>
    </lineage>
</organism>
<reference evidence="3 5" key="1">
    <citation type="submission" date="2022-04" db="EMBL/GenBank/DDBJ databases">
        <title>Chromosome-level reference genomes for two strains of Caenorhabditis briggsae: an improved platform for comparative genomics.</title>
        <authorList>
            <person name="Stevens L."/>
            <person name="Andersen E."/>
        </authorList>
    </citation>
    <scope>NUCLEOTIDE SEQUENCE [LARGE SCALE GENOMIC DNA]</scope>
    <source>
        <strain evidence="3">VX34</strain>
        <tissue evidence="3">Whole-organism</tissue>
    </source>
</reference>
<keyword evidence="1" id="KW-0812">Transmembrane</keyword>
<sequence length="91" mass="9965">MESSTAESGRKSKKTTTTEEAISAETVIIIFVFIGLFFLCCVGVSLYCFYKRKREQQIEQIANVPPTDPNQVNGGQPVAATGQPQVAIIRI</sequence>
<keyword evidence="1" id="KW-0472">Membrane</keyword>
<dbReference type="Proteomes" id="UP000829354">
    <property type="component" value="Chromosome III"/>
</dbReference>
<evidence type="ECO:0000313" key="2">
    <source>
        <dbReference type="EMBL" id="ULU01259.1"/>
    </source>
</evidence>
<keyword evidence="1" id="KW-1133">Transmembrane helix</keyword>
<dbReference type="EMBL" id="CP092622">
    <property type="protein sequence ID" value="UMM23922.1"/>
    <property type="molecule type" value="Genomic_DNA"/>
</dbReference>
<feature type="transmembrane region" description="Helical" evidence="1">
    <location>
        <begin position="27"/>
        <end position="50"/>
    </location>
</feature>
<evidence type="ECO:0000313" key="5">
    <source>
        <dbReference type="Proteomes" id="UP000829354"/>
    </source>
</evidence>
<dbReference type="AlphaFoldDB" id="A0AAE9ELS7"/>
<accession>A0AAE9ELS7</accession>
<dbReference type="EMBL" id="CP090893">
    <property type="protein sequence ID" value="ULU01259.1"/>
    <property type="molecule type" value="Genomic_DNA"/>
</dbReference>
<evidence type="ECO:0000256" key="1">
    <source>
        <dbReference type="SAM" id="Phobius"/>
    </source>
</evidence>
<reference evidence="2 4" key="2">
    <citation type="submission" date="2022-05" db="EMBL/GenBank/DDBJ databases">
        <title>Chromosome-level reference genomes for two strains of Caenorhabditis briggsae: an improved platform for comparative genomics.</title>
        <authorList>
            <person name="Stevens L."/>
            <person name="Andersen E.C."/>
        </authorList>
    </citation>
    <scope>NUCLEOTIDE SEQUENCE [LARGE SCALE GENOMIC DNA]</scope>
    <source>
        <strain evidence="2">QX1410_ONT</strain>
        <tissue evidence="2">Whole-organism</tissue>
    </source>
</reference>
<name>A0AAE9ELS7_CAEBR</name>
<protein>
    <submittedName>
        <fullName evidence="3">Uncharacterized protein</fullName>
    </submittedName>
</protein>
<proteinExistence type="predicted"/>
<evidence type="ECO:0000313" key="3">
    <source>
        <dbReference type="EMBL" id="UMM23922.1"/>
    </source>
</evidence>